<sequence length="63" mass="7249">MRLRFDFIQDLQSLTDTPVIDIIPTLRGFSHLVMNLRDLMRAPVLESLENHPFDEVNPGPIFG</sequence>
<evidence type="ECO:0000313" key="1">
    <source>
        <dbReference type="EMBL" id="GAI15083.1"/>
    </source>
</evidence>
<accession>X1L7T0</accession>
<proteinExistence type="predicted"/>
<comment type="caution">
    <text evidence="1">The sequence shown here is derived from an EMBL/GenBank/DDBJ whole genome shotgun (WGS) entry which is preliminary data.</text>
</comment>
<dbReference type="AlphaFoldDB" id="X1L7T0"/>
<name>X1L7T0_9ZZZZ</name>
<organism evidence="1">
    <name type="scientific">marine sediment metagenome</name>
    <dbReference type="NCBI Taxonomy" id="412755"/>
    <lineage>
        <taxon>unclassified sequences</taxon>
        <taxon>metagenomes</taxon>
        <taxon>ecological metagenomes</taxon>
    </lineage>
</organism>
<protein>
    <submittedName>
        <fullName evidence="1">Uncharacterized protein</fullName>
    </submittedName>
</protein>
<reference evidence="1" key="1">
    <citation type="journal article" date="2014" name="Front. Microbiol.">
        <title>High frequency of phylogenetically diverse reductive dehalogenase-homologous genes in deep subseafloor sedimentary metagenomes.</title>
        <authorList>
            <person name="Kawai M."/>
            <person name="Futagami T."/>
            <person name="Toyoda A."/>
            <person name="Takaki Y."/>
            <person name="Nishi S."/>
            <person name="Hori S."/>
            <person name="Arai W."/>
            <person name="Tsubouchi T."/>
            <person name="Morono Y."/>
            <person name="Uchiyama I."/>
            <person name="Ito T."/>
            <person name="Fujiyama A."/>
            <person name="Inagaki F."/>
            <person name="Takami H."/>
        </authorList>
    </citation>
    <scope>NUCLEOTIDE SEQUENCE</scope>
    <source>
        <strain evidence="1">Expedition CK06-06</strain>
    </source>
</reference>
<gene>
    <name evidence="1" type="ORF">S06H3_11305</name>
</gene>
<dbReference type="EMBL" id="BARV01005442">
    <property type="protein sequence ID" value="GAI15083.1"/>
    <property type="molecule type" value="Genomic_DNA"/>
</dbReference>